<keyword evidence="3 10" id="KW-0662">Pyridine nucleotide biosynthesis</keyword>
<keyword evidence="13" id="KW-1185">Reference proteome</keyword>
<protein>
    <recommendedName>
        <fullName evidence="10">Probable nicotinate-nucleotide adenylyltransferase</fullName>
        <ecNumber evidence="10">2.7.7.18</ecNumber>
    </recommendedName>
    <alternativeName>
        <fullName evidence="10">Deamido-NAD(+) diphosphorylase</fullName>
    </alternativeName>
    <alternativeName>
        <fullName evidence="10">Deamido-NAD(+) pyrophosphorylase</fullName>
    </alternativeName>
    <alternativeName>
        <fullName evidence="10">Nicotinate mononucleotide adenylyltransferase</fullName>
        <shortName evidence="10">NaMN adenylyltransferase</shortName>
    </alternativeName>
</protein>
<keyword evidence="4 10" id="KW-0808">Transferase</keyword>
<reference evidence="13" key="1">
    <citation type="submission" date="2015-01" db="EMBL/GenBank/DDBJ databases">
        <authorList>
            <person name="Manzoor Shahid"/>
            <person name="Zubair Saima"/>
        </authorList>
    </citation>
    <scope>NUCLEOTIDE SEQUENCE [LARGE SCALE GENOMIC DNA]</scope>
    <source>
        <strain evidence="13">Sp3</strain>
    </source>
</reference>
<evidence type="ECO:0000256" key="6">
    <source>
        <dbReference type="ARBA" id="ARBA00022741"/>
    </source>
</evidence>
<sequence length="210" mass="24148">MKEQRIGILGGTFDPIHYGHLVAAEIAREKYSLEQVIFVPTGIPPHKEPDIITDFWHRHLMVVLAILGNPYFKASRLEYERGGVTYTVDTMRQLRQIYGEETELYFITGVDTILDVFGWREPEELFSLCKFIAAARPGYDLRIVKEVFGKYYHNVVGFLQMPQMDISSSGIRRRIQEGKSIKYLVPEAVEDYIKQQGLYSSDIKPAPAGW</sequence>
<dbReference type="SUPFAM" id="SSF52374">
    <property type="entry name" value="Nucleotidylyl transferase"/>
    <property type="match status" value="1"/>
</dbReference>
<gene>
    <name evidence="10 12" type="primary">nadD</name>
    <name evidence="12" type="ORF">SSCH_170039</name>
</gene>
<comment type="pathway">
    <text evidence="2 10">Cofactor biosynthesis; NAD(+) biosynthesis; deamido-NAD(+) from nicotinate D-ribonucleotide: step 1/1.</text>
</comment>
<evidence type="ECO:0000256" key="3">
    <source>
        <dbReference type="ARBA" id="ARBA00022642"/>
    </source>
</evidence>
<dbReference type="NCBIfam" id="TIGR00482">
    <property type="entry name" value="nicotinate (nicotinamide) nucleotide adenylyltransferase"/>
    <property type="match status" value="1"/>
</dbReference>
<dbReference type="InterPro" id="IPR005248">
    <property type="entry name" value="NadD/NMNAT"/>
</dbReference>
<evidence type="ECO:0000256" key="2">
    <source>
        <dbReference type="ARBA" id="ARBA00005019"/>
    </source>
</evidence>
<evidence type="ECO:0000256" key="7">
    <source>
        <dbReference type="ARBA" id="ARBA00022840"/>
    </source>
</evidence>
<dbReference type="Gene3D" id="3.40.50.620">
    <property type="entry name" value="HUPs"/>
    <property type="match status" value="1"/>
</dbReference>
<dbReference type="HAMAP" id="MF_00244">
    <property type="entry name" value="NaMN_adenylyltr"/>
    <property type="match status" value="1"/>
</dbReference>
<dbReference type="RefSeq" id="WP_044664496.1">
    <property type="nucleotide sequence ID" value="NZ_CDRZ01000079.1"/>
</dbReference>
<organism evidence="12 13">
    <name type="scientific">Syntrophaceticus schinkii</name>
    <dbReference type="NCBI Taxonomy" id="499207"/>
    <lineage>
        <taxon>Bacteria</taxon>
        <taxon>Bacillati</taxon>
        <taxon>Bacillota</taxon>
        <taxon>Clostridia</taxon>
        <taxon>Thermoanaerobacterales</taxon>
        <taxon>Thermoanaerobacterales Family III. Incertae Sedis</taxon>
        <taxon>Syntrophaceticus</taxon>
    </lineage>
</organism>
<evidence type="ECO:0000256" key="9">
    <source>
        <dbReference type="ARBA" id="ARBA00048721"/>
    </source>
</evidence>
<feature type="domain" description="Cytidyltransferase-like" evidence="11">
    <location>
        <begin position="8"/>
        <end position="174"/>
    </location>
</feature>
<evidence type="ECO:0000256" key="10">
    <source>
        <dbReference type="HAMAP-Rule" id="MF_00244"/>
    </source>
</evidence>
<dbReference type="AlphaFoldDB" id="A0A0B7ME23"/>
<keyword evidence="6 10" id="KW-0547">Nucleotide-binding</keyword>
<evidence type="ECO:0000256" key="1">
    <source>
        <dbReference type="ARBA" id="ARBA00002324"/>
    </source>
</evidence>
<evidence type="ECO:0000256" key="5">
    <source>
        <dbReference type="ARBA" id="ARBA00022695"/>
    </source>
</evidence>
<comment type="similarity">
    <text evidence="10">Belongs to the NadD family.</text>
</comment>
<evidence type="ECO:0000313" key="13">
    <source>
        <dbReference type="Proteomes" id="UP000046155"/>
    </source>
</evidence>
<dbReference type="EMBL" id="CDRZ01000079">
    <property type="protein sequence ID" value="CEO88305.1"/>
    <property type="molecule type" value="Genomic_DNA"/>
</dbReference>
<dbReference type="GO" id="GO:0009435">
    <property type="term" value="P:NAD+ biosynthetic process"/>
    <property type="evidence" value="ECO:0007669"/>
    <property type="project" value="UniProtKB-UniRule"/>
</dbReference>
<dbReference type="Proteomes" id="UP000046155">
    <property type="component" value="Unassembled WGS sequence"/>
</dbReference>
<dbReference type="CDD" id="cd02165">
    <property type="entry name" value="NMNAT"/>
    <property type="match status" value="1"/>
</dbReference>
<name>A0A0B7ME23_9FIRM</name>
<dbReference type="PANTHER" id="PTHR39321">
    <property type="entry name" value="NICOTINATE-NUCLEOTIDE ADENYLYLTRANSFERASE-RELATED"/>
    <property type="match status" value="1"/>
</dbReference>
<dbReference type="UniPathway" id="UPA00253">
    <property type="reaction ID" value="UER00332"/>
</dbReference>
<comment type="function">
    <text evidence="1 10">Catalyzes the reversible adenylation of nicotinate mononucleotide (NaMN) to nicotinic acid adenine dinucleotide (NaAD).</text>
</comment>
<dbReference type="OrthoDB" id="5295945at2"/>
<dbReference type="GO" id="GO:0005524">
    <property type="term" value="F:ATP binding"/>
    <property type="evidence" value="ECO:0007669"/>
    <property type="project" value="UniProtKB-KW"/>
</dbReference>
<dbReference type="EC" id="2.7.7.18" evidence="10"/>
<dbReference type="NCBIfam" id="NF000840">
    <property type="entry name" value="PRK00071.1-3"/>
    <property type="match status" value="1"/>
</dbReference>
<keyword evidence="7 10" id="KW-0067">ATP-binding</keyword>
<proteinExistence type="inferred from homology"/>
<accession>A0A0B7ME23</accession>
<evidence type="ECO:0000256" key="8">
    <source>
        <dbReference type="ARBA" id="ARBA00023027"/>
    </source>
</evidence>
<comment type="catalytic activity">
    <reaction evidence="9 10">
        <text>nicotinate beta-D-ribonucleotide + ATP + H(+) = deamido-NAD(+) + diphosphate</text>
        <dbReference type="Rhea" id="RHEA:22860"/>
        <dbReference type="ChEBI" id="CHEBI:15378"/>
        <dbReference type="ChEBI" id="CHEBI:30616"/>
        <dbReference type="ChEBI" id="CHEBI:33019"/>
        <dbReference type="ChEBI" id="CHEBI:57502"/>
        <dbReference type="ChEBI" id="CHEBI:58437"/>
        <dbReference type="EC" id="2.7.7.18"/>
    </reaction>
</comment>
<dbReference type="PANTHER" id="PTHR39321:SF3">
    <property type="entry name" value="PHOSPHOPANTETHEINE ADENYLYLTRANSFERASE"/>
    <property type="match status" value="1"/>
</dbReference>
<evidence type="ECO:0000259" key="11">
    <source>
        <dbReference type="Pfam" id="PF01467"/>
    </source>
</evidence>
<dbReference type="InterPro" id="IPR014729">
    <property type="entry name" value="Rossmann-like_a/b/a_fold"/>
</dbReference>
<dbReference type="NCBIfam" id="TIGR00125">
    <property type="entry name" value="cyt_tran_rel"/>
    <property type="match status" value="1"/>
</dbReference>
<dbReference type="Pfam" id="PF01467">
    <property type="entry name" value="CTP_transf_like"/>
    <property type="match status" value="1"/>
</dbReference>
<evidence type="ECO:0000256" key="4">
    <source>
        <dbReference type="ARBA" id="ARBA00022679"/>
    </source>
</evidence>
<evidence type="ECO:0000313" key="12">
    <source>
        <dbReference type="EMBL" id="CEO88305.1"/>
    </source>
</evidence>
<keyword evidence="5 10" id="KW-0548">Nucleotidyltransferase</keyword>
<dbReference type="GO" id="GO:0004515">
    <property type="term" value="F:nicotinate-nucleotide adenylyltransferase activity"/>
    <property type="evidence" value="ECO:0007669"/>
    <property type="project" value="UniProtKB-UniRule"/>
</dbReference>
<dbReference type="InterPro" id="IPR004821">
    <property type="entry name" value="Cyt_trans-like"/>
</dbReference>
<keyword evidence="8 10" id="KW-0520">NAD</keyword>